<dbReference type="SMART" id="SM00184">
    <property type="entry name" value="RING"/>
    <property type="match status" value="1"/>
</dbReference>
<dbReference type="PANTHER" id="PTHR25462">
    <property type="entry name" value="BONUS, ISOFORM C-RELATED"/>
    <property type="match status" value="1"/>
</dbReference>
<keyword evidence="3" id="KW-0862">Zinc</keyword>
<dbReference type="InterPro" id="IPR017907">
    <property type="entry name" value="Znf_RING_CS"/>
</dbReference>
<dbReference type="SUPFAM" id="SSF57845">
    <property type="entry name" value="B-box zinc-binding domain"/>
    <property type="match status" value="1"/>
</dbReference>
<dbReference type="Pfam" id="PF00643">
    <property type="entry name" value="zf-B_box"/>
    <property type="match status" value="1"/>
</dbReference>
<evidence type="ECO:0000259" key="6">
    <source>
        <dbReference type="PROSITE" id="PS50119"/>
    </source>
</evidence>
<protein>
    <submittedName>
        <fullName evidence="7">TRIM2_3</fullName>
    </submittedName>
</protein>
<dbReference type="PROSITE" id="PS50119">
    <property type="entry name" value="ZF_BBOX"/>
    <property type="match status" value="1"/>
</dbReference>
<dbReference type="Gene3D" id="3.30.40.10">
    <property type="entry name" value="Zinc/RING finger domain, C3HC4 (zinc finger)"/>
    <property type="match status" value="1"/>
</dbReference>
<dbReference type="PROSITE" id="PS00518">
    <property type="entry name" value="ZF_RING_1"/>
    <property type="match status" value="1"/>
</dbReference>
<name>A0A812CD37_ACAPH</name>
<dbReference type="Pfam" id="PF00097">
    <property type="entry name" value="zf-C3HC4"/>
    <property type="match status" value="1"/>
</dbReference>
<dbReference type="InterPro" id="IPR018957">
    <property type="entry name" value="Znf_C3HC4_RING-type"/>
</dbReference>
<dbReference type="InterPro" id="IPR047153">
    <property type="entry name" value="TRIM45/56/19-like"/>
</dbReference>
<keyword evidence="1" id="KW-0479">Metal-binding</keyword>
<keyword evidence="2 4" id="KW-0863">Zinc-finger</keyword>
<dbReference type="Proteomes" id="UP000597762">
    <property type="component" value="Unassembled WGS sequence"/>
</dbReference>
<dbReference type="PROSITE" id="PS50089">
    <property type="entry name" value="ZF_RING_2"/>
    <property type="match status" value="1"/>
</dbReference>
<gene>
    <name evidence="7" type="ORF">SPHA_33686</name>
</gene>
<dbReference type="SUPFAM" id="SSF57850">
    <property type="entry name" value="RING/U-box"/>
    <property type="match status" value="1"/>
</dbReference>
<organism evidence="7 8">
    <name type="scientific">Acanthosepion pharaonis</name>
    <name type="common">Pharaoh cuttlefish</name>
    <name type="synonym">Sepia pharaonis</name>
    <dbReference type="NCBI Taxonomy" id="158019"/>
    <lineage>
        <taxon>Eukaryota</taxon>
        <taxon>Metazoa</taxon>
        <taxon>Spiralia</taxon>
        <taxon>Lophotrochozoa</taxon>
        <taxon>Mollusca</taxon>
        <taxon>Cephalopoda</taxon>
        <taxon>Coleoidea</taxon>
        <taxon>Decapodiformes</taxon>
        <taxon>Sepiida</taxon>
        <taxon>Sepiina</taxon>
        <taxon>Sepiidae</taxon>
        <taxon>Acanthosepion</taxon>
    </lineage>
</organism>
<evidence type="ECO:0000313" key="8">
    <source>
        <dbReference type="Proteomes" id="UP000597762"/>
    </source>
</evidence>
<keyword evidence="8" id="KW-1185">Reference proteome</keyword>
<evidence type="ECO:0000259" key="5">
    <source>
        <dbReference type="PROSITE" id="PS50089"/>
    </source>
</evidence>
<dbReference type="EMBL" id="CAHIKZ030001413">
    <property type="protein sequence ID" value="CAE1263344.1"/>
    <property type="molecule type" value="Genomic_DNA"/>
</dbReference>
<dbReference type="PANTHER" id="PTHR25462:SF296">
    <property type="entry name" value="MEIOTIC P26, ISOFORM F"/>
    <property type="match status" value="1"/>
</dbReference>
<dbReference type="AlphaFoldDB" id="A0A812CD37"/>
<dbReference type="OrthoDB" id="342730at2759"/>
<sequence>MASVCSNDKEEFLRVKPPTTSSEDSSVKADPYALQLDQLAAGIRRSIVLDEEVFEETFLRCMICRDRYEENVKIPKILPCHHSFCLPCLLQLYQSECTQSSSLRHSRSVGVGGAISFQCPSCRNSFMTSESHVIQLPTDHRVVQLLDFVRHTNTYTVNFCSKHHLQPLNFFCEPCIKPVCRDCTVLDHKERHGHMVMDVDEALKKYRPVLELAVTNMENEATSLLSKKGTLECMVKSIESNHDILMQQIKDAFRVIREALDTREHDLMEMTEQNISREKHRITSIVEKMEERQKAINKECVKLREALTDSNIEEMFNLHESLKKAAKNPIRVRELDDGLQTQLSFHSSLDLLLERIDNFGDIAAQVTMNSLTKETNASNSHLTSSDC</sequence>
<evidence type="ECO:0000313" key="7">
    <source>
        <dbReference type="EMBL" id="CAE1263344.1"/>
    </source>
</evidence>
<comment type="caution">
    <text evidence="7">The sequence shown here is derived from an EMBL/GenBank/DDBJ whole genome shotgun (WGS) entry which is preliminary data.</text>
</comment>
<dbReference type="InterPro" id="IPR000315">
    <property type="entry name" value="Znf_B-box"/>
</dbReference>
<proteinExistence type="predicted"/>
<evidence type="ECO:0000256" key="1">
    <source>
        <dbReference type="ARBA" id="ARBA00022723"/>
    </source>
</evidence>
<evidence type="ECO:0000256" key="2">
    <source>
        <dbReference type="ARBA" id="ARBA00022771"/>
    </source>
</evidence>
<dbReference type="GO" id="GO:0008270">
    <property type="term" value="F:zinc ion binding"/>
    <property type="evidence" value="ECO:0007669"/>
    <property type="project" value="UniProtKB-KW"/>
</dbReference>
<feature type="domain" description="RING-type" evidence="5">
    <location>
        <begin position="61"/>
        <end position="123"/>
    </location>
</feature>
<reference evidence="7" key="1">
    <citation type="submission" date="2021-01" db="EMBL/GenBank/DDBJ databases">
        <authorList>
            <person name="Li R."/>
            <person name="Bekaert M."/>
        </authorList>
    </citation>
    <scope>NUCLEOTIDE SEQUENCE</scope>
    <source>
        <strain evidence="7">Farmed</strain>
    </source>
</reference>
<evidence type="ECO:0000256" key="3">
    <source>
        <dbReference type="ARBA" id="ARBA00022833"/>
    </source>
</evidence>
<dbReference type="InterPro" id="IPR001841">
    <property type="entry name" value="Znf_RING"/>
</dbReference>
<accession>A0A812CD37</accession>
<dbReference type="Gene3D" id="3.30.160.60">
    <property type="entry name" value="Classic Zinc Finger"/>
    <property type="match status" value="1"/>
</dbReference>
<feature type="domain" description="B box-type" evidence="6">
    <location>
        <begin position="155"/>
        <end position="199"/>
    </location>
</feature>
<dbReference type="InterPro" id="IPR013083">
    <property type="entry name" value="Znf_RING/FYVE/PHD"/>
</dbReference>
<evidence type="ECO:0000256" key="4">
    <source>
        <dbReference type="PROSITE-ProRule" id="PRU00024"/>
    </source>
</evidence>